<sequence>MAIGDLHREPAHRIQLHPTSTRDNLYFTVTNPNPSQGQAGWFRSGMTTLPETRPELDMQAVGWEIADHNNFDVPRINEWDDLAFEGFSAEPEAIPFDHAANDEWLVWAHASKIPTFSVCKNPGCALLAESAAKRFADQRVATRVLRRAPKKPCF</sequence>
<proteinExistence type="predicted"/>
<organism evidence="1 2">
    <name type="scientific">Rhododendron griersonianum</name>
    <dbReference type="NCBI Taxonomy" id="479676"/>
    <lineage>
        <taxon>Eukaryota</taxon>
        <taxon>Viridiplantae</taxon>
        <taxon>Streptophyta</taxon>
        <taxon>Embryophyta</taxon>
        <taxon>Tracheophyta</taxon>
        <taxon>Spermatophyta</taxon>
        <taxon>Magnoliopsida</taxon>
        <taxon>eudicotyledons</taxon>
        <taxon>Gunneridae</taxon>
        <taxon>Pentapetalae</taxon>
        <taxon>asterids</taxon>
        <taxon>Ericales</taxon>
        <taxon>Ericaceae</taxon>
        <taxon>Ericoideae</taxon>
        <taxon>Rhodoreae</taxon>
        <taxon>Rhododendron</taxon>
    </lineage>
</organism>
<protein>
    <submittedName>
        <fullName evidence="1">Uncharacterized protein</fullName>
    </submittedName>
</protein>
<dbReference type="AlphaFoldDB" id="A0AAV6IET1"/>
<accession>A0AAV6IET1</accession>
<dbReference type="Proteomes" id="UP000823749">
    <property type="component" value="Chromosome 10"/>
</dbReference>
<evidence type="ECO:0000313" key="2">
    <source>
        <dbReference type="Proteomes" id="UP000823749"/>
    </source>
</evidence>
<dbReference type="EMBL" id="JACTNZ010000010">
    <property type="protein sequence ID" value="KAG5527186.1"/>
    <property type="molecule type" value="Genomic_DNA"/>
</dbReference>
<reference evidence="1" key="1">
    <citation type="submission" date="2020-08" db="EMBL/GenBank/DDBJ databases">
        <title>Plant Genome Project.</title>
        <authorList>
            <person name="Zhang R.-G."/>
        </authorList>
    </citation>
    <scope>NUCLEOTIDE SEQUENCE</scope>
    <source>
        <strain evidence="1">WSP0</strain>
        <tissue evidence="1">Leaf</tissue>
    </source>
</reference>
<name>A0AAV6IET1_9ERIC</name>
<comment type="caution">
    <text evidence="1">The sequence shown here is derived from an EMBL/GenBank/DDBJ whole genome shotgun (WGS) entry which is preliminary data.</text>
</comment>
<evidence type="ECO:0000313" key="1">
    <source>
        <dbReference type="EMBL" id="KAG5527186.1"/>
    </source>
</evidence>
<keyword evidence="2" id="KW-1185">Reference proteome</keyword>
<gene>
    <name evidence="1" type="ORF">RHGRI_028176</name>
</gene>